<dbReference type="PANTHER" id="PTHR15168:SF0">
    <property type="entry name" value="CYTOCHROME B-245 LIGHT CHAIN"/>
    <property type="match status" value="1"/>
</dbReference>
<feature type="compositionally biased region" description="Polar residues" evidence="15">
    <location>
        <begin position="159"/>
        <end position="175"/>
    </location>
</feature>
<keyword evidence="6 16" id="KW-1133">Transmembrane helix</keyword>
<comment type="subcellular location">
    <subcellularLocation>
        <location evidence="1">Cell membrane</location>
    </subcellularLocation>
</comment>
<dbReference type="AlphaFoldDB" id="A0AAV2I281"/>
<evidence type="ECO:0000256" key="14">
    <source>
        <dbReference type="ARBA" id="ARBA00050017"/>
    </source>
</evidence>
<keyword evidence="5 16" id="KW-0812">Transmembrane</keyword>
<dbReference type="EMBL" id="CAXITT010000370">
    <property type="protein sequence ID" value="CAL1540087.1"/>
    <property type="molecule type" value="Genomic_DNA"/>
</dbReference>
<evidence type="ECO:0000256" key="13">
    <source>
        <dbReference type="ARBA" id="ARBA00033347"/>
    </source>
</evidence>
<evidence type="ECO:0000256" key="8">
    <source>
        <dbReference type="ARBA" id="ARBA00030106"/>
    </source>
</evidence>
<keyword evidence="7 16" id="KW-0472">Membrane</keyword>
<keyword evidence="18" id="KW-1185">Reference proteome</keyword>
<evidence type="ECO:0000256" key="12">
    <source>
        <dbReference type="ARBA" id="ARBA00032067"/>
    </source>
</evidence>
<comment type="caution">
    <text evidence="17">The sequence shown here is derived from an EMBL/GenBank/DDBJ whole genome shotgun (WGS) entry which is preliminary data.</text>
</comment>
<evidence type="ECO:0000256" key="1">
    <source>
        <dbReference type="ARBA" id="ARBA00004236"/>
    </source>
</evidence>
<evidence type="ECO:0000256" key="6">
    <source>
        <dbReference type="ARBA" id="ARBA00022989"/>
    </source>
</evidence>
<accession>A0AAV2I281</accession>
<organism evidence="17 18">
    <name type="scientific">Lymnaea stagnalis</name>
    <name type="common">Great pond snail</name>
    <name type="synonym">Helix stagnalis</name>
    <dbReference type="NCBI Taxonomy" id="6523"/>
    <lineage>
        <taxon>Eukaryota</taxon>
        <taxon>Metazoa</taxon>
        <taxon>Spiralia</taxon>
        <taxon>Lophotrochozoa</taxon>
        <taxon>Mollusca</taxon>
        <taxon>Gastropoda</taxon>
        <taxon>Heterobranchia</taxon>
        <taxon>Euthyneura</taxon>
        <taxon>Panpulmonata</taxon>
        <taxon>Hygrophila</taxon>
        <taxon>Lymnaeoidea</taxon>
        <taxon>Lymnaeidae</taxon>
        <taxon>Lymnaea</taxon>
    </lineage>
</organism>
<feature type="transmembrane region" description="Helical" evidence="16">
    <location>
        <begin position="91"/>
        <end position="124"/>
    </location>
</feature>
<evidence type="ECO:0000313" key="18">
    <source>
        <dbReference type="Proteomes" id="UP001497497"/>
    </source>
</evidence>
<feature type="transmembrane region" description="Helical" evidence="16">
    <location>
        <begin position="12"/>
        <end position="30"/>
    </location>
</feature>
<evidence type="ECO:0000256" key="15">
    <source>
        <dbReference type="SAM" id="MobiDB-lite"/>
    </source>
</evidence>
<dbReference type="PANTHER" id="PTHR15168">
    <property type="entry name" value="CYTOCHROME B-245 LIGHT CHAIN"/>
    <property type="match status" value="1"/>
</dbReference>
<reference evidence="17 18" key="1">
    <citation type="submission" date="2024-04" db="EMBL/GenBank/DDBJ databases">
        <authorList>
            <consortium name="Genoscope - CEA"/>
            <person name="William W."/>
        </authorList>
    </citation>
    <scope>NUCLEOTIDE SEQUENCE [LARGE SCALE GENOMIC DNA]</scope>
</reference>
<dbReference type="Pfam" id="PF05038">
    <property type="entry name" value="Cytochrom_B558a"/>
    <property type="match status" value="1"/>
</dbReference>
<dbReference type="GO" id="GO:0020037">
    <property type="term" value="F:heme binding"/>
    <property type="evidence" value="ECO:0007669"/>
    <property type="project" value="InterPro"/>
</dbReference>
<evidence type="ECO:0000256" key="5">
    <source>
        <dbReference type="ARBA" id="ARBA00022692"/>
    </source>
</evidence>
<comment type="subunit">
    <text evidence="14">Component of the phagocyte NADPH oxidase core complex/cytochrome b558 complex, composed of CYBB (heavy chain (beta)) and CYBA (light chain (alpha)). Component of the phagocyte NADPH oxidase complex composed of an obligatory core heterodimer formed by the membrane proteins CYBA and CYBB and the cytosolic regulatory subunits NCF1/p47-phox, NCF2/p67-phox, NCF4/p40-phox and the small GTPase RAC1 or RAC2. Interacts with NCF1 (via SH3 domain). Interacts with SH3PXD2A. Interacts with DUOX1, DUOX2 and TPO. Interacts with NOX4; this interaction mediates superoxide generation. Interacts with calprotectin (S100A8/9). Interacts with GBP7. Interacts with NOXO1. Forms a heterodimer with NOX3 and is essential for activity and cell membrane localization of NOX3. Interacts with NOX1.</text>
</comment>
<gene>
    <name evidence="17" type="ORF">GSLYS_00013820001</name>
</gene>
<feature type="transmembrane region" description="Helical" evidence="16">
    <location>
        <begin position="36"/>
        <end position="54"/>
    </location>
</feature>
<proteinExistence type="inferred from homology"/>
<dbReference type="Proteomes" id="UP001497497">
    <property type="component" value="Unassembled WGS sequence"/>
</dbReference>
<evidence type="ECO:0000256" key="10">
    <source>
        <dbReference type="ARBA" id="ARBA00031067"/>
    </source>
</evidence>
<evidence type="ECO:0000256" key="3">
    <source>
        <dbReference type="ARBA" id="ARBA00017733"/>
    </source>
</evidence>
<evidence type="ECO:0000256" key="16">
    <source>
        <dbReference type="SAM" id="Phobius"/>
    </source>
</evidence>
<name>A0AAV2I281_LYMST</name>
<evidence type="ECO:0000313" key="17">
    <source>
        <dbReference type="EMBL" id="CAL1540087.1"/>
    </source>
</evidence>
<sequence length="175" mass="19515">MGQIEWAMWANEQAIASCFVSALGGILAVVGQFKLWGIGVYAIVIAVVTLILEYPRGKRQKGTSHPRKFQHPLTSVVSQGRLLTRNYFVRFVLYLSISVPCCFMLPTVLGALCYMITSIIYLVAGIRGEEWLPIIPNKEEVGPRVIEQPTRPPPRRPDTSQSGSTIISESNRNRI</sequence>
<evidence type="ECO:0000256" key="2">
    <source>
        <dbReference type="ARBA" id="ARBA00010590"/>
    </source>
</evidence>
<feature type="region of interest" description="Disordered" evidence="15">
    <location>
        <begin position="143"/>
        <end position="175"/>
    </location>
</feature>
<keyword evidence="4" id="KW-1003">Cell membrane</keyword>
<dbReference type="InterPro" id="IPR007732">
    <property type="entry name" value="Cyt_b558_asu"/>
</dbReference>
<evidence type="ECO:0000256" key="9">
    <source>
        <dbReference type="ARBA" id="ARBA00030298"/>
    </source>
</evidence>
<evidence type="ECO:0000256" key="7">
    <source>
        <dbReference type="ARBA" id="ARBA00023136"/>
    </source>
</evidence>
<comment type="similarity">
    <text evidence="2">Belongs to the p22phox family.</text>
</comment>
<evidence type="ECO:0000256" key="11">
    <source>
        <dbReference type="ARBA" id="ARBA00031995"/>
    </source>
</evidence>
<evidence type="ECO:0000256" key="4">
    <source>
        <dbReference type="ARBA" id="ARBA00022475"/>
    </source>
</evidence>
<dbReference type="GO" id="GO:0005886">
    <property type="term" value="C:plasma membrane"/>
    <property type="evidence" value="ECO:0007669"/>
    <property type="project" value="UniProtKB-SubCell"/>
</dbReference>
<protein>
    <recommendedName>
        <fullName evidence="3">Cytochrome b-245 light chain</fullName>
    </recommendedName>
    <alternativeName>
        <fullName evidence="11">Cytochrome b(558) alpha chain</fullName>
    </alternativeName>
    <alternativeName>
        <fullName evidence="10">Cytochrome b558 subunit alpha</fullName>
    </alternativeName>
    <alternativeName>
        <fullName evidence="13">Neutrophil cytochrome b 22 kDa polypeptide</fullName>
    </alternativeName>
    <alternativeName>
        <fullName evidence="12">Superoxide-generating NADPH oxidase light chain subunit</fullName>
    </alternativeName>
    <alternativeName>
        <fullName evidence="8">p22 phagocyte B-cytochrome</fullName>
    </alternativeName>
    <alternativeName>
        <fullName evidence="9">p22-phox</fullName>
    </alternativeName>
</protein>